<gene>
    <name evidence="2" type="ORF">Maq22A_c20060</name>
</gene>
<evidence type="ECO:0000259" key="1">
    <source>
        <dbReference type="Pfam" id="PF07110"/>
    </source>
</evidence>
<name>A0A0C6FEP0_9HYPH</name>
<dbReference type="Proteomes" id="UP000061432">
    <property type="component" value="Chromosome"/>
</dbReference>
<accession>A0A0C6FEP0</accession>
<feature type="domain" description="EthD" evidence="1">
    <location>
        <begin position="20"/>
        <end position="91"/>
    </location>
</feature>
<dbReference type="GO" id="GO:0016491">
    <property type="term" value="F:oxidoreductase activity"/>
    <property type="evidence" value="ECO:0007669"/>
    <property type="project" value="InterPro"/>
</dbReference>
<dbReference type="InterPro" id="IPR011008">
    <property type="entry name" value="Dimeric_a/b-barrel"/>
</dbReference>
<dbReference type="EMBL" id="AP014704">
    <property type="protein sequence ID" value="BAQ47063.1"/>
    <property type="molecule type" value="Genomic_DNA"/>
</dbReference>
<dbReference type="OrthoDB" id="5343971at2"/>
<dbReference type="Pfam" id="PF07110">
    <property type="entry name" value="EthD"/>
    <property type="match status" value="1"/>
</dbReference>
<reference evidence="3" key="2">
    <citation type="submission" date="2015-01" db="EMBL/GenBank/DDBJ databases">
        <title>Complete genome sequence of Methylobacterium aquaticum strain 22A.</title>
        <authorList>
            <person name="Tani A."/>
            <person name="Ogura Y."/>
            <person name="Hayashi T."/>
        </authorList>
    </citation>
    <scope>NUCLEOTIDE SEQUENCE [LARGE SCALE GENOMIC DNA]</scope>
    <source>
        <strain evidence="3">MA-22A</strain>
    </source>
</reference>
<evidence type="ECO:0000313" key="3">
    <source>
        <dbReference type="Proteomes" id="UP000061432"/>
    </source>
</evidence>
<dbReference type="PANTHER" id="PTHR40260:SF2">
    <property type="entry name" value="BLR8190 PROTEIN"/>
    <property type="match status" value="1"/>
</dbReference>
<protein>
    <submittedName>
        <fullName evidence="2">Ethyl tert-butyl ether degradation protein EthD</fullName>
    </submittedName>
</protein>
<dbReference type="AlphaFoldDB" id="A0A0C6FEP0"/>
<dbReference type="InterPro" id="IPR009799">
    <property type="entry name" value="EthD_dom"/>
</dbReference>
<reference evidence="2 3" key="1">
    <citation type="journal article" date="2015" name="Genome Announc.">
        <title>Complete Genome Sequence of Methylobacterium aquaticum Strain 22A, Isolated from Racomitrium japonicum Moss.</title>
        <authorList>
            <person name="Tani A."/>
            <person name="Ogura Y."/>
            <person name="Hayashi T."/>
            <person name="Kimbara K."/>
        </authorList>
    </citation>
    <scope>NUCLEOTIDE SEQUENCE [LARGE SCALE GENOMIC DNA]</scope>
    <source>
        <strain evidence="2 3">MA-22A</strain>
    </source>
</reference>
<dbReference type="PANTHER" id="PTHR40260">
    <property type="entry name" value="BLR8190 PROTEIN"/>
    <property type="match status" value="1"/>
</dbReference>
<dbReference type="STRING" id="270351.Maq22A_c20060"/>
<dbReference type="PATRIC" id="fig|270351.10.peg.3873"/>
<dbReference type="SUPFAM" id="SSF54909">
    <property type="entry name" value="Dimeric alpha+beta barrel"/>
    <property type="match status" value="1"/>
</dbReference>
<evidence type="ECO:0000313" key="2">
    <source>
        <dbReference type="EMBL" id="BAQ47063.1"/>
    </source>
</evidence>
<dbReference type="KEGG" id="maqu:Maq22A_c20060"/>
<dbReference type="Gene3D" id="3.30.70.100">
    <property type="match status" value="1"/>
</dbReference>
<sequence length="105" mass="11686">MILVSVMYPGGSDAQPFDLDYYLKHHMPLVRERWSSMGLDKVEVVRASGTPDGSPAPFQVMALLTFRSLEDFQKAGAAHGKEIFGDIPNFFKGQPVVQINEPQSF</sequence>
<dbReference type="NCBIfam" id="TIGR02118">
    <property type="entry name" value="EthD family reductase"/>
    <property type="match status" value="1"/>
</dbReference>
<dbReference type="RefSeq" id="WP_060848072.1">
    <property type="nucleotide sequence ID" value="NZ_AP014704.1"/>
</dbReference>
<proteinExistence type="predicted"/>
<organism evidence="2 3">
    <name type="scientific">Methylobacterium aquaticum</name>
    <dbReference type="NCBI Taxonomy" id="270351"/>
    <lineage>
        <taxon>Bacteria</taxon>
        <taxon>Pseudomonadati</taxon>
        <taxon>Pseudomonadota</taxon>
        <taxon>Alphaproteobacteria</taxon>
        <taxon>Hyphomicrobiales</taxon>
        <taxon>Methylobacteriaceae</taxon>
        <taxon>Methylobacterium</taxon>
    </lineage>
</organism>